<reference evidence="2 3" key="1">
    <citation type="submission" date="2015-11" db="EMBL/GenBank/DDBJ databases">
        <title>Genome sequences of Lysobacter enzymogenes strain C3 and Lysobacter antibioticus ATCC 29479.</title>
        <authorList>
            <person name="Kobayashi D.Y."/>
        </authorList>
    </citation>
    <scope>NUCLEOTIDE SEQUENCE [LARGE SCALE GENOMIC DNA]</scope>
    <source>
        <strain evidence="2 3">C3</strain>
    </source>
</reference>
<dbReference type="STRING" id="69.GLE_4222"/>
<dbReference type="EMBL" id="CP013140">
    <property type="protein sequence ID" value="ALN59563.1"/>
    <property type="molecule type" value="Genomic_DNA"/>
</dbReference>
<sequence>MPGRRHFRRRDSRRRARPRRASTHVRGVFETISSRIGAAGYGGPPSRGPARSGAGIGSRPPRRAC</sequence>
<evidence type="ECO:0000313" key="3">
    <source>
        <dbReference type="Proteomes" id="UP000061569"/>
    </source>
</evidence>
<evidence type="ECO:0000256" key="1">
    <source>
        <dbReference type="SAM" id="MobiDB-lite"/>
    </source>
</evidence>
<protein>
    <submittedName>
        <fullName evidence="2">Uncharacterized protein</fullName>
    </submittedName>
</protein>
<feature type="region of interest" description="Disordered" evidence="1">
    <location>
        <begin position="1"/>
        <end position="65"/>
    </location>
</feature>
<dbReference type="AlphaFoldDB" id="A0A0S2DLJ7"/>
<gene>
    <name evidence="2" type="ORF">GLE_4222</name>
</gene>
<organism evidence="2 3">
    <name type="scientific">Lysobacter enzymogenes</name>
    <dbReference type="NCBI Taxonomy" id="69"/>
    <lineage>
        <taxon>Bacteria</taxon>
        <taxon>Pseudomonadati</taxon>
        <taxon>Pseudomonadota</taxon>
        <taxon>Gammaproteobacteria</taxon>
        <taxon>Lysobacterales</taxon>
        <taxon>Lysobacteraceae</taxon>
        <taxon>Lysobacter</taxon>
    </lineage>
</organism>
<dbReference type="Proteomes" id="UP000061569">
    <property type="component" value="Chromosome"/>
</dbReference>
<proteinExistence type="predicted"/>
<feature type="compositionally biased region" description="Basic residues" evidence="1">
    <location>
        <begin position="1"/>
        <end position="23"/>
    </location>
</feature>
<evidence type="ECO:0000313" key="2">
    <source>
        <dbReference type="EMBL" id="ALN59563.1"/>
    </source>
</evidence>
<dbReference type="KEGG" id="lez:GLE_4222"/>
<dbReference type="PATRIC" id="fig|69.6.peg.4164"/>
<name>A0A0S2DLJ7_LYSEN</name>
<accession>A0A0S2DLJ7</accession>